<reference evidence="1 2" key="1">
    <citation type="submission" date="2016-01" db="EMBL/GenBank/DDBJ databases">
        <authorList>
            <person name="Regsiter A."/>
            <person name="william w."/>
        </authorList>
    </citation>
    <scope>NUCLEOTIDE SEQUENCE [LARGE SCALE GENOMIC DNA]</scope>
    <source>
        <strain evidence="1 2">CFBP 5494</strain>
    </source>
</reference>
<dbReference type="NCBIfam" id="TIGR02683">
    <property type="entry name" value="upstrm_HI1419"/>
    <property type="match status" value="1"/>
</dbReference>
<accession>A0A9W5F1A5</accession>
<dbReference type="Pfam" id="PF05973">
    <property type="entry name" value="Gp49"/>
    <property type="match status" value="1"/>
</dbReference>
<comment type="caution">
    <text evidence="1">The sequence shown here is derived from an EMBL/GenBank/DDBJ whole genome shotgun (WGS) entry which is preliminary data.</text>
</comment>
<proteinExistence type="predicted"/>
<evidence type="ECO:0000313" key="2">
    <source>
        <dbReference type="Proteomes" id="UP000191933"/>
    </source>
</evidence>
<dbReference type="GeneID" id="61454132"/>
<protein>
    <recommendedName>
        <fullName evidence="3">Addiction module killer protein</fullName>
    </recommendedName>
</protein>
<dbReference type="PANTHER" id="PTHR41791">
    <property type="entry name" value="SSL7039 PROTEIN"/>
    <property type="match status" value="1"/>
</dbReference>
<dbReference type="InterPro" id="IPR014056">
    <property type="entry name" value="TypeIITA-like_toxin_pred"/>
</dbReference>
<gene>
    <name evidence="1" type="ORF">AGR2A_Cc70116</name>
</gene>
<evidence type="ECO:0008006" key="3">
    <source>
        <dbReference type="Google" id="ProtNLM"/>
    </source>
</evidence>
<dbReference type="InterPro" id="IPR009241">
    <property type="entry name" value="HigB-like"/>
</dbReference>
<dbReference type="PANTHER" id="PTHR41791:SF1">
    <property type="entry name" value="SSL7039 PROTEIN"/>
    <property type="match status" value="1"/>
</dbReference>
<dbReference type="PIRSF" id="PIRSF028744">
    <property type="entry name" value="Addict_mod_HI1419"/>
    <property type="match status" value="1"/>
</dbReference>
<dbReference type="RefSeq" id="WP_072494132.1">
    <property type="nucleotide sequence ID" value="NZ_LT009718.1"/>
</dbReference>
<name>A0A9W5F1A5_9HYPH</name>
<organism evidence="1 2">
    <name type="scientific">Agrobacterium genomosp. 2 str. CFBP 5494</name>
    <dbReference type="NCBI Taxonomy" id="1183436"/>
    <lineage>
        <taxon>Bacteria</taxon>
        <taxon>Pseudomonadati</taxon>
        <taxon>Pseudomonadota</taxon>
        <taxon>Alphaproteobacteria</taxon>
        <taxon>Hyphomicrobiales</taxon>
        <taxon>Rhizobiaceae</taxon>
        <taxon>Rhizobium/Agrobacterium group</taxon>
        <taxon>Agrobacterium</taxon>
        <taxon>Agrobacterium tumefaciens complex</taxon>
    </lineage>
</organism>
<sequence length="105" mass="11847">MTNDFEKSAEFDEWLKALKDRTGKARILHRLTAAEHGNFGDCEPVGGGVSEMRIHCGPGYRVYFTRIGKRVYFLLVGGDKSSQKRDIKRAVEMAQTIGRNDRDAV</sequence>
<dbReference type="Proteomes" id="UP000191933">
    <property type="component" value="Unassembled WGS sequence"/>
</dbReference>
<dbReference type="AlphaFoldDB" id="A0A9W5F1A5"/>
<keyword evidence="2" id="KW-1185">Reference proteome</keyword>
<dbReference type="EMBL" id="FBVY01000018">
    <property type="protein sequence ID" value="CUW93785.1"/>
    <property type="molecule type" value="Genomic_DNA"/>
</dbReference>
<evidence type="ECO:0000313" key="1">
    <source>
        <dbReference type="EMBL" id="CUW93785.1"/>
    </source>
</evidence>